<keyword evidence="4 6" id="KW-0472">Membrane</keyword>
<keyword evidence="2 6" id="KW-0812">Transmembrane</keyword>
<proteinExistence type="predicted"/>
<evidence type="ECO:0000256" key="1">
    <source>
        <dbReference type="ARBA" id="ARBA00004141"/>
    </source>
</evidence>
<evidence type="ECO:0000313" key="7">
    <source>
        <dbReference type="Proteomes" id="UP001318040"/>
    </source>
</evidence>
<feature type="compositionally biased region" description="Gly residues" evidence="5">
    <location>
        <begin position="123"/>
        <end position="133"/>
    </location>
</feature>
<protein>
    <submittedName>
        <fullName evidence="8">Organic solute transporter subunit alpha-like</fullName>
    </submittedName>
</protein>
<dbReference type="GO" id="GO:0016020">
    <property type="term" value="C:membrane"/>
    <property type="evidence" value="ECO:0007669"/>
    <property type="project" value="UniProtKB-SubCell"/>
</dbReference>
<organism evidence="7 8">
    <name type="scientific">Petromyzon marinus</name>
    <name type="common">Sea lamprey</name>
    <dbReference type="NCBI Taxonomy" id="7757"/>
    <lineage>
        <taxon>Eukaryota</taxon>
        <taxon>Metazoa</taxon>
        <taxon>Chordata</taxon>
        <taxon>Craniata</taxon>
        <taxon>Vertebrata</taxon>
        <taxon>Cyclostomata</taxon>
        <taxon>Hyperoartia</taxon>
        <taxon>Petromyzontiformes</taxon>
        <taxon>Petromyzontidae</taxon>
        <taxon>Petromyzon</taxon>
    </lineage>
</organism>
<reference evidence="8" key="1">
    <citation type="submission" date="2025-08" db="UniProtKB">
        <authorList>
            <consortium name="RefSeq"/>
        </authorList>
    </citation>
    <scope>IDENTIFICATION</scope>
    <source>
        <tissue evidence="8">Sperm</tissue>
    </source>
</reference>
<evidence type="ECO:0000256" key="6">
    <source>
        <dbReference type="SAM" id="Phobius"/>
    </source>
</evidence>
<feature type="region of interest" description="Disordered" evidence="5">
    <location>
        <begin position="123"/>
        <end position="144"/>
    </location>
</feature>
<dbReference type="Proteomes" id="UP001318040">
    <property type="component" value="Unplaced"/>
</dbReference>
<dbReference type="RefSeq" id="XP_032800800.1">
    <property type="nucleotide sequence ID" value="XM_032944909.1"/>
</dbReference>
<keyword evidence="7" id="KW-1185">Reference proteome</keyword>
<name>A0AAJ7SK70_PETMA</name>
<evidence type="ECO:0000256" key="5">
    <source>
        <dbReference type="SAM" id="MobiDB-lite"/>
    </source>
</evidence>
<feature type="transmembrane region" description="Helical" evidence="6">
    <location>
        <begin position="89"/>
        <end position="106"/>
    </location>
</feature>
<feature type="transmembrane region" description="Helical" evidence="6">
    <location>
        <begin position="6"/>
        <end position="29"/>
    </location>
</feature>
<evidence type="ECO:0000256" key="2">
    <source>
        <dbReference type="ARBA" id="ARBA00022692"/>
    </source>
</evidence>
<comment type="subcellular location">
    <subcellularLocation>
        <location evidence="1">Membrane</location>
        <topology evidence="1">Multi-pass membrane protein</topology>
    </subcellularLocation>
</comment>
<dbReference type="PANTHER" id="PTHR23423">
    <property type="entry name" value="ORGANIC SOLUTE TRANSPORTER-RELATED"/>
    <property type="match status" value="1"/>
</dbReference>
<evidence type="ECO:0000313" key="8">
    <source>
        <dbReference type="RefSeq" id="XP_032800800.1"/>
    </source>
</evidence>
<dbReference type="InterPro" id="IPR005178">
    <property type="entry name" value="Ostalpha/TMEM184C"/>
</dbReference>
<feature type="transmembrane region" description="Helical" evidence="6">
    <location>
        <begin position="50"/>
        <end position="77"/>
    </location>
</feature>
<keyword evidence="3 6" id="KW-1133">Transmembrane helix</keyword>
<sequence length="144" mass="15040">MSVTGAYLWISCISGVATIVSLWAIGIMFSHARTNLASLNIIPKFALNQMILILSSLQLAILAMLGTAGTVACVPPFPSRARAASMNQQLLVVEMFLVALVSRGVYRRRYDAVAVTAEASKLGAGGGGEGGAENGSRGDVIVRT</sequence>
<gene>
    <name evidence="8" type="primary">LOC116937797</name>
</gene>
<evidence type="ECO:0000256" key="4">
    <source>
        <dbReference type="ARBA" id="ARBA00023136"/>
    </source>
</evidence>
<dbReference type="AlphaFoldDB" id="A0AAJ7SK70"/>
<accession>A0AAJ7SK70</accession>
<evidence type="ECO:0000256" key="3">
    <source>
        <dbReference type="ARBA" id="ARBA00022989"/>
    </source>
</evidence>
<dbReference type="KEGG" id="pmrn:116937797"/>
<dbReference type="Pfam" id="PF03619">
    <property type="entry name" value="Solute_trans_a"/>
    <property type="match status" value="1"/>
</dbReference>